<dbReference type="Pfam" id="PF01408">
    <property type="entry name" value="GFO_IDH_MocA"/>
    <property type="match status" value="1"/>
</dbReference>
<dbReference type="EMBL" id="JARMAB010000021">
    <property type="protein sequence ID" value="MED1204306.1"/>
    <property type="molecule type" value="Genomic_DNA"/>
</dbReference>
<dbReference type="SUPFAM" id="SSF55347">
    <property type="entry name" value="Glyceraldehyde-3-phosphate dehydrogenase-like, C-terminal domain"/>
    <property type="match status" value="1"/>
</dbReference>
<feature type="domain" description="GFO/IDH/MocA-like oxidoreductase" evidence="2">
    <location>
        <begin position="138"/>
        <end position="246"/>
    </location>
</feature>
<evidence type="ECO:0000259" key="2">
    <source>
        <dbReference type="Pfam" id="PF22725"/>
    </source>
</evidence>
<dbReference type="InterPro" id="IPR036291">
    <property type="entry name" value="NAD(P)-bd_dom_sf"/>
</dbReference>
<name>A0ABU6MJX3_9BACI</name>
<dbReference type="InterPro" id="IPR000683">
    <property type="entry name" value="Gfo/Idh/MocA-like_OxRdtase_N"/>
</dbReference>
<dbReference type="Pfam" id="PF22725">
    <property type="entry name" value="GFO_IDH_MocA_C3"/>
    <property type="match status" value="1"/>
</dbReference>
<accession>A0ABU6MJX3</accession>
<evidence type="ECO:0000259" key="1">
    <source>
        <dbReference type="Pfam" id="PF01408"/>
    </source>
</evidence>
<dbReference type="RefSeq" id="WP_066265007.1">
    <property type="nucleotide sequence ID" value="NZ_JARMAB010000021.1"/>
</dbReference>
<dbReference type="Gene3D" id="3.30.360.10">
    <property type="entry name" value="Dihydrodipicolinate Reductase, domain 2"/>
    <property type="match status" value="1"/>
</dbReference>
<sequence>MKLATIGTSWITSEFIEAAKESGKLSLAAVYSRSKEAAKRFAEKHQAETSYHHLDEMAKDKNIDIVYIASPNSLHYEQAILFLKNGKHVICEKPCFSNSKELHNAYQTANEHKVFLFEAIRNIHTPNFKKLKEKLSDTGSIRSVFFQYQQYSSRYDAFLAGEEPNVFSLKFSGGSLMDLGVYPLFLAVSLFGKPEKVSYTPVILRNGIDGAGTLILQYGKFVCTILASKIVQSNLDCEIAGEKGSILFNKASLLKKLEIIDYRTKQQKSFACEQKERDMVYEILEFTRIIEEDDHETYHDLQDLSDTVASITEDARMQNNIVFDIEQY</sequence>
<dbReference type="InterPro" id="IPR055170">
    <property type="entry name" value="GFO_IDH_MocA-like_dom"/>
</dbReference>
<dbReference type="PANTHER" id="PTHR43054">
    <property type="match status" value="1"/>
</dbReference>
<proteinExistence type="predicted"/>
<dbReference type="PANTHER" id="PTHR43054:SF1">
    <property type="entry name" value="SCYLLO-INOSITOL 2-DEHYDROGENASE (NADP(+)) IOLU"/>
    <property type="match status" value="1"/>
</dbReference>
<dbReference type="Proteomes" id="UP001341444">
    <property type="component" value="Unassembled WGS sequence"/>
</dbReference>
<keyword evidence="4" id="KW-1185">Reference proteome</keyword>
<dbReference type="Gene3D" id="3.40.50.720">
    <property type="entry name" value="NAD(P)-binding Rossmann-like Domain"/>
    <property type="match status" value="1"/>
</dbReference>
<evidence type="ECO:0000313" key="4">
    <source>
        <dbReference type="Proteomes" id="UP001341444"/>
    </source>
</evidence>
<feature type="domain" description="Gfo/Idh/MocA-like oxidoreductase N-terminal" evidence="1">
    <location>
        <begin position="2"/>
        <end position="117"/>
    </location>
</feature>
<dbReference type="SUPFAM" id="SSF51735">
    <property type="entry name" value="NAD(P)-binding Rossmann-fold domains"/>
    <property type="match status" value="1"/>
</dbReference>
<protein>
    <submittedName>
        <fullName evidence="3">Gfo/Idh/MocA family oxidoreductase</fullName>
    </submittedName>
</protein>
<reference evidence="3 4" key="1">
    <citation type="submission" date="2023-03" db="EMBL/GenBank/DDBJ databases">
        <title>Bacillus Genome Sequencing.</title>
        <authorList>
            <person name="Dunlap C."/>
        </authorList>
    </citation>
    <scope>NUCLEOTIDE SEQUENCE [LARGE SCALE GENOMIC DNA]</scope>
    <source>
        <strain evidence="3 4">B-23453</strain>
    </source>
</reference>
<comment type="caution">
    <text evidence="3">The sequence shown here is derived from an EMBL/GenBank/DDBJ whole genome shotgun (WGS) entry which is preliminary data.</text>
</comment>
<organism evidence="3 4">
    <name type="scientific">Heyndrickxia acidicola</name>
    <dbReference type="NCBI Taxonomy" id="209389"/>
    <lineage>
        <taxon>Bacteria</taxon>
        <taxon>Bacillati</taxon>
        <taxon>Bacillota</taxon>
        <taxon>Bacilli</taxon>
        <taxon>Bacillales</taxon>
        <taxon>Bacillaceae</taxon>
        <taxon>Heyndrickxia</taxon>
    </lineage>
</organism>
<gene>
    <name evidence="3" type="ORF">P4T90_14755</name>
</gene>
<evidence type="ECO:0000313" key="3">
    <source>
        <dbReference type="EMBL" id="MED1204306.1"/>
    </source>
</evidence>